<dbReference type="InterPro" id="IPR009003">
    <property type="entry name" value="Peptidase_S1_PA"/>
</dbReference>
<proteinExistence type="predicted"/>
<dbReference type="PANTHER" id="PTHR15462">
    <property type="entry name" value="SERINE PROTEASE"/>
    <property type="match status" value="1"/>
</dbReference>
<dbReference type="Proteomes" id="UP000617734">
    <property type="component" value="Unassembled WGS sequence"/>
</dbReference>
<evidence type="ECO:0008006" key="6">
    <source>
        <dbReference type="Google" id="ProtNLM"/>
    </source>
</evidence>
<feature type="chain" id="PRO_5038690031" description="Serine protease" evidence="3">
    <location>
        <begin position="34"/>
        <end position="321"/>
    </location>
</feature>
<dbReference type="AlphaFoldDB" id="A0A919FCZ4"/>
<dbReference type="EMBL" id="BNBO01000003">
    <property type="protein sequence ID" value="GHH61771.1"/>
    <property type="molecule type" value="Genomic_DNA"/>
</dbReference>
<reference evidence="4" key="2">
    <citation type="submission" date="2020-09" db="EMBL/GenBank/DDBJ databases">
        <authorList>
            <person name="Sun Q."/>
            <person name="Ohkuma M."/>
        </authorList>
    </citation>
    <scope>NUCLEOTIDE SEQUENCE</scope>
    <source>
        <strain evidence="4">JCM 4646</strain>
    </source>
</reference>
<name>A0A919FCZ4_9ACTN</name>
<feature type="compositionally biased region" description="Low complexity" evidence="2">
    <location>
        <begin position="47"/>
        <end position="104"/>
    </location>
</feature>
<dbReference type="Gene3D" id="2.40.10.10">
    <property type="entry name" value="Trypsin-like serine proteases"/>
    <property type="match status" value="2"/>
</dbReference>
<protein>
    <recommendedName>
        <fullName evidence="6">Serine protease</fullName>
    </recommendedName>
</protein>
<dbReference type="InterPro" id="IPR043504">
    <property type="entry name" value="Peptidase_S1_PA_chymotrypsin"/>
</dbReference>
<evidence type="ECO:0000313" key="4">
    <source>
        <dbReference type="EMBL" id="GHH61771.1"/>
    </source>
</evidence>
<gene>
    <name evidence="4" type="ORF">GCM10018781_08790</name>
</gene>
<dbReference type="Pfam" id="PF13365">
    <property type="entry name" value="Trypsin_2"/>
    <property type="match status" value="1"/>
</dbReference>
<keyword evidence="5" id="KW-1185">Reference proteome</keyword>
<feature type="signal peptide" evidence="3">
    <location>
        <begin position="1"/>
        <end position="33"/>
    </location>
</feature>
<dbReference type="RefSeq" id="WP_190209429.1">
    <property type="nucleotide sequence ID" value="NZ_BNBO01000003.1"/>
</dbReference>
<organism evidence="4 5">
    <name type="scientific">Kitasatospora indigofera</name>
    <dbReference type="NCBI Taxonomy" id="67307"/>
    <lineage>
        <taxon>Bacteria</taxon>
        <taxon>Bacillati</taxon>
        <taxon>Actinomycetota</taxon>
        <taxon>Actinomycetes</taxon>
        <taxon>Kitasatosporales</taxon>
        <taxon>Streptomycetaceae</taxon>
        <taxon>Kitasatospora</taxon>
    </lineage>
</organism>
<dbReference type="GO" id="GO:0006508">
    <property type="term" value="P:proteolysis"/>
    <property type="evidence" value="ECO:0007669"/>
    <property type="project" value="InterPro"/>
</dbReference>
<feature type="region of interest" description="Disordered" evidence="2">
    <location>
        <begin position="47"/>
        <end position="114"/>
    </location>
</feature>
<dbReference type="InterPro" id="IPR018114">
    <property type="entry name" value="TRYPSIN_HIS"/>
</dbReference>
<evidence type="ECO:0000256" key="2">
    <source>
        <dbReference type="SAM" id="MobiDB-lite"/>
    </source>
</evidence>
<comment type="caution">
    <text evidence="4">The sequence shown here is derived from an EMBL/GenBank/DDBJ whole genome shotgun (WGS) entry which is preliminary data.</text>
</comment>
<evidence type="ECO:0000256" key="1">
    <source>
        <dbReference type="ARBA" id="ARBA00022729"/>
    </source>
</evidence>
<dbReference type="SUPFAM" id="SSF50494">
    <property type="entry name" value="Trypsin-like serine proteases"/>
    <property type="match status" value="1"/>
</dbReference>
<dbReference type="GO" id="GO:0004252">
    <property type="term" value="F:serine-type endopeptidase activity"/>
    <property type="evidence" value="ECO:0007669"/>
    <property type="project" value="InterPro"/>
</dbReference>
<dbReference type="PROSITE" id="PS00134">
    <property type="entry name" value="TRYPSIN_HIS"/>
    <property type="match status" value="1"/>
</dbReference>
<evidence type="ECO:0000313" key="5">
    <source>
        <dbReference type="Proteomes" id="UP000617734"/>
    </source>
</evidence>
<keyword evidence="1 3" id="KW-0732">Signal</keyword>
<reference evidence="4" key="1">
    <citation type="journal article" date="2014" name="Int. J. Syst. Evol. Microbiol.">
        <title>Complete genome sequence of Corynebacterium casei LMG S-19264T (=DSM 44701T), isolated from a smear-ripened cheese.</title>
        <authorList>
            <consortium name="US DOE Joint Genome Institute (JGI-PGF)"/>
            <person name="Walter F."/>
            <person name="Albersmeier A."/>
            <person name="Kalinowski J."/>
            <person name="Ruckert C."/>
        </authorList>
    </citation>
    <scope>NUCLEOTIDE SEQUENCE</scope>
    <source>
        <strain evidence="4">JCM 4646</strain>
    </source>
</reference>
<evidence type="ECO:0000256" key="3">
    <source>
        <dbReference type="SAM" id="SignalP"/>
    </source>
</evidence>
<accession>A0A919FCZ4</accession>
<sequence length="321" mass="32205">MGQHRAGQHARRTPRRRILRPALATACAALAVAAVLAGAHTLTSRATADAPADSALTASADPSTALAPAAAPATPDPDPAAVEATAPAGTASTAAAPAATPTAAVKRGSTTDAPADAESAKVGALFNGPVAAGRHFCTASVVHSPTKNLLLTAAHCLSSSGNVTFAPGYRDGTAPYGSWQVTAVHTTTGWDQHRDEDEDFAILEVAADQGRQIEDVVGAHPLGTGESFTAQVSLFGYPNAGETPLTCVNATSKEDTYQRAIDCPAYTGGTSGGPWISTATGAVIGLIGGYQEGGDTPDTSYSALFDHTITALYATAVAAAG</sequence>
<dbReference type="InterPro" id="IPR050966">
    <property type="entry name" value="Glutamyl_endopeptidase"/>
</dbReference>
<dbReference type="GeneID" id="95351392"/>